<dbReference type="GO" id="GO:0030288">
    <property type="term" value="C:outer membrane-bounded periplasmic space"/>
    <property type="evidence" value="ECO:0007669"/>
    <property type="project" value="TreeGrafter"/>
</dbReference>
<dbReference type="InterPro" id="IPR025997">
    <property type="entry name" value="SBP_2_dom"/>
</dbReference>
<dbReference type="PROSITE" id="PS51257">
    <property type="entry name" value="PROKAR_LIPOPROTEIN"/>
    <property type="match status" value="1"/>
</dbReference>
<feature type="signal peptide" evidence="3">
    <location>
        <begin position="1"/>
        <end position="21"/>
    </location>
</feature>
<dbReference type="SUPFAM" id="SSF53822">
    <property type="entry name" value="Periplasmic binding protein-like I"/>
    <property type="match status" value="1"/>
</dbReference>
<evidence type="ECO:0000256" key="3">
    <source>
        <dbReference type="SAM" id="SignalP"/>
    </source>
</evidence>
<dbReference type="GO" id="GO:0030246">
    <property type="term" value="F:carbohydrate binding"/>
    <property type="evidence" value="ECO:0007669"/>
    <property type="project" value="TreeGrafter"/>
</dbReference>
<proteinExistence type="inferred from homology"/>
<feature type="domain" description="Periplasmic binding protein" evidence="4">
    <location>
        <begin position="49"/>
        <end position="304"/>
    </location>
</feature>
<evidence type="ECO:0000256" key="2">
    <source>
        <dbReference type="ARBA" id="ARBA00007639"/>
    </source>
</evidence>
<comment type="subcellular location">
    <subcellularLocation>
        <location evidence="1">Cell envelope</location>
    </subcellularLocation>
</comment>
<dbReference type="eggNOG" id="COG1879">
    <property type="taxonomic scope" value="Bacteria"/>
</dbReference>
<evidence type="ECO:0000256" key="1">
    <source>
        <dbReference type="ARBA" id="ARBA00004196"/>
    </source>
</evidence>
<dbReference type="PATRIC" id="fig|883077.3.peg.350"/>
<evidence type="ECO:0000313" key="6">
    <source>
        <dbReference type="Proteomes" id="UP000003994"/>
    </source>
</evidence>
<keyword evidence="6" id="KW-1185">Reference proteome</keyword>
<sequence length="349" mass="36511">MTTKRKGAVAFVSLAALVALSACSTTGARTADSGAESGAPAASSGDRNIVNVVKLSGGDWFNRMQVGNEEYAEEHGISVTQTAGDDASEEKQIAIINDLIAQKPSAMTIVPNSPESLENVIQRAKQAGIVIVTGEAAGMNGVDADVEAFVNQDYGAHQLDQLATCMGDAGGQYAHFVGSLTVKSHNEWADGATEHLKDYPNITSIGERVSSDESQETAYQRTKEILARYPDIKGFIGSASTDVAGIGRAIQEAGKQDQTCVVGTSTPAIVGSLIDDGSVDVITGWDPALQGKAMLAAAEIILDGGSIVDGADLGVPGYEKVTQDKESPTTFYGNAWIDITKETTKDYPF</sequence>
<evidence type="ECO:0000313" key="5">
    <source>
        <dbReference type="EMBL" id="EJZ87734.1"/>
    </source>
</evidence>
<accession>K0Z6C6</accession>
<dbReference type="InterPro" id="IPR050555">
    <property type="entry name" value="Bact_Solute-Bind_Prot2"/>
</dbReference>
<dbReference type="Gene3D" id="3.40.50.2300">
    <property type="match status" value="2"/>
</dbReference>
<dbReference type="AlphaFoldDB" id="K0Z6C6"/>
<dbReference type="Pfam" id="PF13407">
    <property type="entry name" value="Peripla_BP_4"/>
    <property type="match status" value="1"/>
</dbReference>
<organism evidence="5 6">
    <name type="scientific">Schaalia turicensis ACS-279-V-Col4</name>
    <dbReference type="NCBI Taxonomy" id="883077"/>
    <lineage>
        <taxon>Bacteria</taxon>
        <taxon>Bacillati</taxon>
        <taxon>Actinomycetota</taxon>
        <taxon>Actinomycetes</taxon>
        <taxon>Actinomycetales</taxon>
        <taxon>Actinomycetaceae</taxon>
        <taxon>Schaalia</taxon>
    </lineage>
</organism>
<dbReference type="PANTHER" id="PTHR30036">
    <property type="entry name" value="D-XYLOSE-BINDING PERIPLASMIC PROTEIN"/>
    <property type="match status" value="1"/>
</dbReference>
<dbReference type="EMBL" id="AGWQ01000003">
    <property type="protein sequence ID" value="EJZ87734.1"/>
    <property type="molecule type" value="Genomic_DNA"/>
</dbReference>
<comment type="caution">
    <text evidence="5">The sequence shown here is derived from an EMBL/GenBank/DDBJ whole genome shotgun (WGS) entry which is preliminary data.</text>
</comment>
<keyword evidence="3" id="KW-0732">Signal</keyword>
<dbReference type="RefSeq" id="WP_006680568.1">
    <property type="nucleotide sequence ID" value="NZ_JH815208.1"/>
</dbReference>
<dbReference type="InterPro" id="IPR028082">
    <property type="entry name" value="Peripla_BP_I"/>
</dbReference>
<feature type="chain" id="PRO_5038856984" description="Periplasmic binding protein domain-containing protein" evidence="3">
    <location>
        <begin position="22"/>
        <end position="349"/>
    </location>
</feature>
<comment type="similarity">
    <text evidence="2">Belongs to the bacterial solute-binding protein 2 family.</text>
</comment>
<evidence type="ECO:0000259" key="4">
    <source>
        <dbReference type="Pfam" id="PF13407"/>
    </source>
</evidence>
<dbReference type="Proteomes" id="UP000003994">
    <property type="component" value="Unassembled WGS sequence"/>
</dbReference>
<dbReference type="STRING" id="883077.HMPREF9241_00362"/>
<gene>
    <name evidence="5" type="ORF">HMPREF9241_00362</name>
</gene>
<name>K0Z6C6_9ACTO</name>
<reference evidence="5 6" key="1">
    <citation type="submission" date="2012-07" db="EMBL/GenBank/DDBJ databases">
        <title>The Genome Sequence of Actinomyces turicensis ACS-279-V-COL4.</title>
        <authorList>
            <consortium name="The Broad Institute Genome Sequencing Platform"/>
            <person name="Earl A."/>
            <person name="Ward D."/>
            <person name="Feldgarden M."/>
            <person name="Gevers D."/>
            <person name="Saerens B."/>
            <person name="Vaneechoutte M."/>
            <person name="Walker B."/>
            <person name="Young S.K."/>
            <person name="Zeng Q."/>
            <person name="Gargeya S."/>
            <person name="Fitzgerald M."/>
            <person name="Haas B."/>
            <person name="Abouelleil A."/>
            <person name="Alvarado L."/>
            <person name="Arachchi H.M."/>
            <person name="Berlin A."/>
            <person name="Chapman S.B."/>
            <person name="Goldberg J."/>
            <person name="Griggs A."/>
            <person name="Gujja S."/>
            <person name="Hansen M."/>
            <person name="Howarth C."/>
            <person name="Imamovic A."/>
            <person name="Larimer J."/>
            <person name="McCowen C."/>
            <person name="Montmayeur A."/>
            <person name="Murphy C."/>
            <person name="Neiman D."/>
            <person name="Pearson M."/>
            <person name="Priest M."/>
            <person name="Roberts A."/>
            <person name="Saif S."/>
            <person name="Shea T."/>
            <person name="Sisk P."/>
            <person name="Sykes S."/>
            <person name="Wortman J."/>
            <person name="Nusbaum C."/>
            <person name="Birren B."/>
        </authorList>
    </citation>
    <scope>NUCLEOTIDE SEQUENCE [LARGE SCALE GENOMIC DNA]</scope>
    <source>
        <strain evidence="5 6">ACS-279-V-Col4</strain>
    </source>
</reference>
<dbReference type="PANTHER" id="PTHR30036:SF7">
    <property type="entry name" value="ABC TRANSPORTER PERIPLASMIC-BINDING PROTEIN YPHF"/>
    <property type="match status" value="1"/>
</dbReference>
<protein>
    <recommendedName>
        <fullName evidence="4">Periplasmic binding protein domain-containing protein</fullName>
    </recommendedName>
</protein>
<dbReference type="HOGENOM" id="CLU_037628_3_0_11"/>